<comment type="caution">
    <text evidence="2">The sequence shown here is derived from an EMBL/GenBank/DDBJ whole genome shotgun (WGS) entry which is preliminary data.</text>
</comment>
<evidence type="ECO:0000313" key="3">
    <source>
        <dbReference type="Proteomes" id="UP000176511"/>
    </source>
</evidence>
<dbReference type="EMBL" id="MFLE01000014">
    <property type="protein sequence ID" value="OGG61824.1"/>
    <property type="molecule type" value="Genomic_DNA"/>
</dbReference>
<protein>
    <recommendedName>
        <fullName evidence="4">POTRA domain-containing protein</fullName>
    </recommendedName>
</protein>
<proteinExistence type="predicted"/>
<feature type="compositionally biased region" description="Low complexity" evidence="1">
    <location>
        <begin position="251"/>
        <end position="267"/>
    </location>
</feature>
<evidence type="ECO:0000313" key="2">
    <source>
        <dbReference type="EMBL" id="OGG61824.1"/>
    </source>
</evidence>
<sequence>MVCAGLWATLTYYGTRAALFQVDTVQVQGGTTISPIAVRSVTEEVLEGSYFGLVPYRFTYRVPYAEIEQRLRDMPRLANVRITQPERNILSIEFEEHQPHALWCDTETCMFINQEGYAFADAPASLTGSLYPRVVVASTSPKYGDYVPADVPLREMFELRVSFAAYKLSLVETQYIDEHDVWYHFTDGGIIKARRSDSADLIQKRLEQLFSTKEYAVLPKDGFKSIDLRFGNRVYVKDKNAKDEENEEDAVATTSVAAEEVPVATTTQAHETVETE</sequence>
<reference evidence="2 3" key="1">
    <citation type="journal article" date="2016" name="Nat. Commun.">
        <title>Thousands of microbial genomes shed light on interconnected biogeochemical processes in an aquifer system.</title>
        <authorList>
            <person name="Anantharaman K."/>
            <person name="Brown C.T."/>
            <person name="Hug L.A."/>
            <person name="Sharon I."/>
            <person name="Castelle C.J."/>
            <person name="Probst A.J."/>
            <person name="Thomas B.C."/>
            <person name="Singh A."/>
            <person name="Wilkins M.J."/>
            <person name="Karaoz U."/>
            <person name="Brodie E.L."/>
            <person name="Williams K.H."/>
            <person name="Hubbard S.S."/>
            <person name="Banfield J.F."/>
        </authorList>
    </citation>
    <scope>NUCLEOTIDE SEQUENCE [LARGE SCALE GENOMIC DNA]</scope>
</reference>
<dbReference type="Proteomes" id="UP000176511">
    <property type="component" value="Unassembled WGS sequence"/>
</dbReference>
<dbReference type="AlphaFoldDB" id="A0A1F6DK79"/>
<gene>
    <name evidence="2" type="ORF">A3C87_00300</name>
</gene>
<dbReference type="STRING" id="1798491.A3C87_00300"/>
<feature type="region of interest" description="Disordered" evidence="1">
    <location>
        <begin position="239"/>
        <end position="276"/>
    </location>
</feature>
<accession>A0A1F6DK79</accession>
<name>A0A1F6DK79_9BACT</name>
<organism evidence="2 3">
    <name type="scientific">Candidatus Kaiserbacteria bacterium RIFCSPHIGHO2_02_FULL_49_34</name>
    <dbReference type="NCBI Taxonomy" id="1798491"/>
    <lineage>
        <taxon>Bacteria</taxon>
        <taxon>Candidatus Kaiseribacteriota</taxon>
    </lineage>
</organism>
<evidence type="ECO:0008006" key="4">
    <source>
        <dbReference type="Google" id="ProtNLM"/>
    </source>
</evidence>
<evidence type="ECO:0000256" key="1">
    <source>
        <dbReference type="SAM" id="MobiDB-lite"/>
    </source>
</evidence>